<dbReference type="Gene3D" id="1.10.760.10">
    <property type="entry name" value="Cytochrome c-like domain"/>
    <property type="match status" value="1"/>
</dbReference>
<dbReference type="InterPro" id="IPR036909">
    <property type="entry name" value="Cyt_c-like_dom_sf"/>
</dbReference>
<feature type="region of interest" description="Disordered" evidence="1">
    <location>
        <begin position="36"/>
        <end position="93"/>
    </location>
</feature>
<accession>A0ABP9W617</accession>
<gene>
    <name evidence="2" type="ORF">Dcar01_01165</name>
</gene>
<protein>
    <recommendedName>
        <fullName evidence="4">Cytochrome c domain-containing protein</fullName>
    </recommendedName>
</protein>
<evidence type="ECO:0000256" key="1">
    <source>
        <dbReference type="SAM" id="MobiDB-lite"/>
    </source>
</evidence>
<feature type="compositionally biased region" description="Low complexity" evidence="1">
    <location>
        <begin position="36"/>
        <end position="91"/>
    </location>
</feature>
<name>A0ABP9W617_9DEIO</name>
<keyword evidence="3" id="KW-1185">Reference proteome</keyword>
<proteinExistence type="predicted"/>
<evidence type="ECO:0008006" key="4">
    <source>
        <dbReference type="Google" id="ProtNLM"/>
    </source>
</evidence>
<evidence type="ECO:0000313" key="2">
    <source>
        <dbReference type="EMBL" id="GAA5512451.1"/>
    </source>
</evidence>
<dbReference type="RefSeq" id="WP_345462328.1">
    <property type="nucleotide sequence ID" value="NZ_BAABRP010000002.1"/>
</dbReference>
<organism evidence="2 3">
    <name type="scientific">Deinococcus carri</name>
    <dbReference type="NCBI Taxonomy" id="1211323"/>
    <lineage>
        <taxon>Bacteria</taxon>
        <taxon>Thermotogati</taxon>
        <taxon>Deinococcota</taxon>
        <taxon>Deinococci</taxon>
        <taxon>Deinococcales</taxon>
        <taxon>Deinococcaceae</taxon>
        <taxon>Deinococcus</taxon>
    </lineage>
</organism>
<comment type="caution">
    <text evidence="2">The sequence shown here is derived from an EMBL/GenBank/DDBJ whole genome shotgun (WGS) entry which is preliminary data.</text>
</comment>
<dbReference type="SUPFAM" id="SSF46626">
    <property type="entry name" value="Cytochrome c"/>
    <property type="match status" value="1"/>
</dbReference>
<evidence type="ECO:0000313" key="3">
    <source>
        <dbReference type="Proteomes" id="UP001401887"/>
    </source>
</evidence>
<reference evidence="2 3" key="1">
    <citation type="submission" date="2024-02" db="EMBL/GenBank/DDBJ databases">
        <title>Deinococcus carri NBRC 110142.</title>
        <authorList>
            <person name="Ichikawa N."/>
            <person name="Katano-Makiyama Y."/>
            <person name="Hidaka K."/>
        </authorList>
    </citation>
    <scope>NUCLEOTIDE SEQUENCE [LARGE SCALE GENOMIC DNA]</scope>
    <source>
        <strain evidence="2 3">NBRC 110142</strain>
    </source>
</reference>
<dbReference type="EMBL" id="BAABRP010000002">
    <property type="protein sequence ID" value="GAA5512451.1"/>
    <property type="molecule type" value="Genomic_DNA"/>
</dbReference>
<sequence length="216" mass="21919">MKYPLLLGVLFPVAALAVAIPLSTVIIPAPTSAGQTAAGQAAAPPSTSSTATTSPSGTSPTTTPAPLTRTAPAAPATQPAPTATTTSRSPAEFTPVQYAEQVRGVIDQAASGMYTTDASYAIGSVPQDTPALADGENVDLVRASCSVCHATTFITSQPPLPAATWHDEVYKMKEKYGATFISDENADKIIAYLSAHYTPETRKVGTPGAAGAAGSP</sequence>
<dbReference type="Proteomes" id="UP001401887">
    <property type="component" value="Unassembled WGS sequence"/>
</dbReference>